<feature type="domain" description="DJ-1/PfpI" evidence="5">
    <location>
        <begin position="29"/>
        <end position="218"/>
    </location>
</feature>
<dbReference type="InterPro" id="IPR050325">
    <property type="entry name" value="Prot/Nucl_acid_deglycase"/>
</dbReference>
<dbReference type="EMBL" id="NHRJ02000008">
    <property type="protein sequence ID" value="PZE20284.1"/>
    <property type="molecule type" value="Genomic_DNA"/>
</dbReference>
<reference evidence="6" key="1">
    <citation type="submission" date="2018-06" db="EMBL/GenBank/DDBJ databases">
        <title>Paenibacillus xerothermodurans sp. nov. an extremely dry heat resistant spore forming bacterium isolated from the soil of Cape Canaveral, Florida.</title>
        <authorList>
            <person name="Seuylemezian A."/>
            <person name="Kaur N."/>
            <person name="Patil P."/>
            <person name="Patil P."/>
            <person name="Mayilraj S."/>
            <person name="Vaishampayan P."/>
        </authorList>
    </citation>
    <scope>NUCLEOTIDE SEQUENCE [LARGE SCALE GENOMIC DNA]</scope>
    <source>
        <strain evidence="6">ATCC 27380</strain>
    </source>
</reference>
<feature type="compositionally biased region" description="Basic and acidic residues" evidence="4">
    <location>
        <begin position="212"/>
        <end position="224"/>
    </location>
</feature>
<dbReference type="Gene3D" id="3.40.50.880">
    <property type="match status" value="1"/>
</dbReference>
<feature type="region of interest" description="Disordered" evidence="4">
    <location>
        <begin position="199"/>
        <end position="224"/>
    </location>
</feature>
<evidence type="ECO:0000313" key="7">
    <source>
        <dbReference type="Proteomes" id="UP000214746"/>
    </source>
</evidence>
<dbReference type="RefSeq" id="WP_089200653.1">
    <property type="nucleotide sequence ID" value="NZ_NHRJ02000008.1"/>
</dbReference>
<evidence type="ECO:0000313" key="6">
    <source>
        <dbReference type="EMBL" id="PZE20284.1"/>
    </source>
</evidence>
<dbReference type="GO" id="GO:0019243">
    <property type="term" value="P:methylglyoxal catabolic process to D-lactate via S-lactoyl-glutathione"/>
    <property type="evidence" value="ECO:0007669"/>
    <property type="project" value="TreeGrafter"/>
</dbReference>
<dbReference type="Proteomes" id="UP000214746">
    <property type="component" value="Unassembled WGS sequence"/>
</dbReference>
<evidence type="ECO:0000259" key="5">
    <source>
        <dbReference type="Pfam" id="PF01965"/>
    </source>
</evidence>
<comment type="caution">
    <text evidence="6">The sequence shown here is derived from an EMBL/GenBank/DDBJ whole genome shotgun (WGS) entry which is preliminary data.</text>
</comment>
<dbReference type="OrthoDB" id="9792284at2"/>
<comment type="similarity">
    <text evidence="3">Belongs to the peptidase C56 family. HSP31-like subfamily.</text>
</comment>
<dbReference type="Pfam" id="PF01965">
    <property type="entry name" value="DJ-1_PfpI"/>
    <property type="match status" value="1"/>
</dbReference>
<keyword evidence="7" id="KW-1185">Reference proteome</keyword>
<dbReference type="InterPro" id="IPR029062">
    <property type="entry name" value="Class_I_gatase-like"/>
</dbReference>
<evidence type="ECO:0000256" key="3">
    <source>
        <dbReference type="ARBA" id="ARBA00038493"/>
    </source>
</evidence>
<accession>A0A2W1N8P7</accession>
<dbReference type="InterPro" id="IPR002818">
    <property type="entry name" value="DJ-1/PfpI"/>
</dbReference>
<dbReference type="PANTHER" id="PTHR48094">
    <property type="entry name" value="PROTEIN/NUCLEIC ACID DEGLYCASE DJ-1-RELATED"/>
    <property type="match status" value="1"/>
</dbReference>
<keyword evidence="2" id="KW-0456">Lyase</keyword>
<dbReference type="SUPFAM" id="SSF52317">
    <property type="entry name" value="Class I glutamine amidotransferase-like"/>
    <property type="match status" value="1"/>
</dbReference>
<sequence>MADTKRVLMVVTNHTKITDDHKTGLWLEEFAVPYNVFKERGYDVKVTSIKGGAVALDPNSIAEEKNAAWAEAEKELQHTAQLNRDDWQGFDAVFLPGGHGTMFDFPDNEALLHVLQQFAEEGKVIASVCHGPAGLVNVTYRDGTPLVKGKQVTAFTDAEEREMELDRHMPFLLESKIREKGAIFVSGDKWTDFSVRDGNLVTGQNPQSSRSTAEKTVEAIEHPA</sequence>
<proteinExistence type="inferred from homology"/>
<evidence type="ECO:0000256" key="2">
    <source>
        <dbReference type="ARBA" id="ARBA00023239"/>
    </source>
</evidence>
<dbReference type="AlphaFoldDB" id="A0A2W1N8P7"/>
<dbReference type="GO" id="GO:0016740">
    <property type="term" value="F:transferase activity"/>
    <property type="evidence" value="ECO:0007669"/>
    <property type="project" value="UniProtKB-KW"/>
</dbReference>
<dbReference type="GO" id="GO:0005737">
    <property type="term" value="C:cytoplasm"/>
    <property type="evidence" value="ECO:0007669"/>
    <property type="project" value="TreeGrafter"/>
</dbReference>
<dbReference type="PANTHER" id="PTHR48094:SF11">
    <property type="entry name" value="GLUTATHIONE-INDEPENDENT GLYOXALASE HSP31-RELATED"/>
    <property type="match status" value="1"/>
</dbReference>
<gene>
    <name evidence="6" type="ORF">CBW46_014135</name>
</gene>
<protein>
    <submittedName>
        <fullName evidence="6">Type 1 glutamine amidotransferase domain-containing protein</fullName>
    </submittedName>
</protein>
<evidence type="ECO:0000256" key="4">
    <source>
        <dbReference type="SAM" id="MobiDB-lite"/>
    </source>
</evidence>
<keyword evidence="1" id="KW-0346">Stress response</keyword>
<name>A0A2W1N8P7_PAEXE</name>
<feature type="compositionally biased region" description="Polar residues" evidence="4">
    <location>
        <begin position="201"/>
        <end position="211"/>
    </location>
</feature>
<evidence type="ECO:0000256" key="1">
    <source>
        <dbReference type="ARBA" id="ARBA00023016"/>
    </source>
</evidence>
<organism evidence="6 7">
    <name type="scientific">Paenibacillus xerothermodurans</name>
    <dbReference type="NCBI Taxonomy" id="1977292"/>
    <lineage>
        <taxon>Bacteria</taxon>
        <taxon>Bacillati</taxon>
        <taxon>Bacillota</taxon>
        <taxon>Bacilli</taxon>
        <taxon>Bacillales</taxon>
        <taxon>Paenibacillaceae</taxon>
        <taxon>Paenibacillus</taxon>
    </lineage>
</organism>
<dbReference type="CDD" id="cd03141">
    <property type="entry name" value="GATase1_Hsp31_like"/>
    <property type="match status" value="1"/>
</dbReference>
<keyword evidence="6" id="KW-0315">Glutamine amidotransferase</keyword>
<dbReference type="GO" id="GO:0019172">
    <property type="term" value="F:glyoxalase III activity"/>
    <property type="evidence" value="ECO:0007669"/>
    <property type="project" value="TreeGrafter"/>
</dbReference>